<evidence type="ECO:0008006" key="3">
    <source>
        <dbReference type="Google" id="ProtNLM"/>
    </source>
</evidence>
<comment type="caution">
    <text evidence="1">The sequence shown here is derived from an EMBL/GenBank/DDBJ whole genome shotgun (WGS) entry which is preliminary data.</text>
</comment>
<evidence type="ECO:0000313" key="1">
    <source>
        <dbReference type="EMBL" id="GIG96997.1"/>
    </source>
</evidence>
<name>A0ABQ4EQP8_9ACTN</name>
<accession>A0ABQ4EQP8</accession>
<organism evidence="1 2">
    <name type="scientific">Plantactinospora mayteni</name>
    <dbReference type="NCBI Taxonomy" id="566021"/>
    <lineage>
        <taxon>Bacteria</taxon>
        <taxon>Bacillati</taxon>
        <taxon>Actinomycetota</taxon>
        <taxon>Actinomycetes</taxon>
        <taxon>Micromonosporales</taxon>
        <taxon>Micromonosporaceae</taxon>
        <taxon>Plantactinospora</taxon>
    </lineage>
</organism>
<reference evidence="1 2" key="1">
    <citation type="submission" date="2021-01" db="EMBL/GenBank/DDBJ databases">
        <title>Whole genome shotgun sequence of Plantactinospora mayteni NBRC 109088.</title>
        <authorList>
            <person name="Komaki H."/>
            <person name="Tamura T."/>
        </authorList>
    </citation>
    <scope>NUCLEOTIDE SEQUENCE [LARGE SCALE GENOMIC DNA]</scope>
    <source>
        <strain evidence="1 2">NBRC 109088</strain>
    </source>
</reference>
<sequence length="216" mass="24094">MTGKRGAPPRAVVILGEDDNDRQAIKILVAALRPDLGTGIQTLRKPMALVKNVPPERLPSKAQRDGALLRAVHARKPIRCVFMHEDADAVEPAHERLITKIEECYSDLPWPVHAVVPAWETETWWFLFPKALKAVRPSWRMPTEYAGRDLGRIRNSKEELKKALLPAGSKPATLRTYAEADSALIAEKIVALKLLAPPWFAKSASWLAFVKKVTEA</sequence>
<proteinExistence type="predicted"/>
<keyword evidence="2" id="KW-1185">Reference proteome</keyword>
<dbReference type="EMBL" id="BONX01000023">
    <property type="protein sequence ID" value="GIG96997.1"/>
    <property type="molecule type" value="Genomic_DNA"/>
</dbReference>
<dbReference type="Proteomes" id="UP000621500">
    <property type="component" value="Unassembled WGS sequence"/>
</dbReference>
<dbReference type="RefSeq" id="WP_203858499.1">
    <property type="nucleotide sequence ID" value="NZ_BAAAZQ010000001.1"/>
</dbReference>
<gene>
    <name evidence="1" type="ORF">Pma05_35700</name>
</gene>
<evidence type="ECO:0000313" key="2">
    <source>
        <dbReference type="Proteomes" id="UP000621500"/>
    </source>
</evidence>
<protein>
    <recommendedName>
        <fullName evidence="3">DUF4276 family protein</fullName>
    </recommendedName>
</protein>